<evidence type="ECO:0000313" key="9">
    <source>
        <dbReference type="Proteomes" id="UP000440694"/>
    </source>
</evidence>
<evidence type="ECO:0000259" key="6">
    <source>
        <dbReference type="PROSITE" id="PS51192"/>
    </source>
</evidence>
<evidence type="ECO:0000256" key="2">
    <source>
        <dbReference type="ARBA" id="ARBA00022801"/>
    </source>
</evidence>
<dbReference type="SMART" id="SM00487">
    <property type="entry name" value="DEXDc"/>
    <property type="match status" value="1"/>
</dbReference>
<keyword evidence="3 8" id="KW-0347">Helicase</keyword>
<evidence type="ECO:0000313" key="8">
    <source>
        <dbReference type="EMBL" id="MTD93549.1"/>
    </source>
</evidence>
<dbReference type="InterPro" id="IPR001650">
    <property type="entry name" value="Helicase_C-like"/>
</dbReference>
<dbReference type="InterPro" id="IPR014001">
    <property type="entry name" value="Helicase_ATP-bd"/>
</dbReference>
<dbReference type="GO" id="GO:0016787">
    <property type="term" value="F:hydrolase activity"/>
    <property type="evidence" value="ECO:0007669"/>
    <property type="project" value="UniProtKB-KW"/>
</dbReference>
<evidence type="ECO:0000256" key="4">
    <source>
        <dbReference type="ARBA" id="ARBA00022840"/>
    </source>
</evidence>
<evidence type="ECO:0000256" key="1">
    <source>
        <dbReference type="ARBA" id="ARBA00022741"/>
    </source>
</evidence>
<keyword evidence="9" id="KW-1185">Reference proteome</keyword>
<accession>A0A6I3KH02</accession>
<dbReference type="PIRSF" id="PIRSF005496">
    <property type="entry name" value="ATP_hel_hrpB"/>
    <property type="match status" value="1"/>
</dbReference>
<dbReference type="Pfam" id="PF00270">
    <property type="entry name" value="DEAD"/>
    <property type="match status" value="1"/>
</dbReference>
<feature type="region of interest" description="Disordered" evidence="5">
    <location>
        <begin position="801"/>
        <end position="823"/>
    </location>
</feature>
<sequence>MKFAEPLPIDAILDEVRTALAARSSAVLVAPPGAGKTTRVPLALMDEGWLDGRKILVLEPRRIAARAAAERMAHTLAEAVGERVGLRARMVSKSGPKTRIEVVTEGVFTRMILDDPELSGVGAVLFDEFHERSLDADLGLALALDCQRGLRDDLRILPMSATLDGARVARLLGDAPVIASEGRAFPVDTRYLGRDAAARIEDQMAAAVMRALREERGSVLAFLPGQGEIRRVEERLKERIGDPSIVVAPLYGAMDMKAQDLALEPAPSGVRKVVLATSIAETSITIEGVRVVIDCGLARVPRFEPDVGVTRLETVRVSRAAADQRRGRAGRTEPGVCYRLWDEPQTQSLPAFAEPEIRSADLAPLLLDCAEWGASDPRALEWIDPPSAAAIDAAREELVELEALDADGRITAVGRRLRSLPLPPRLARMVLAAAGLGCAADAADIAAVIVERGLGGNDVDLAHRLEGFRRDRGRRAADMRKLAAGWARTAASGSRKEPSAEMSTARLLALAFPGRIGKARGAPGQFLLANGRGANLDPAHPLARSPFVIAAELSGSASSTRILLAAAADEADVLAAAGQRIEARDEIEFDQAAGALRARYVRRLDAIVLASEPRGVVPNEETAHLLADGIAKRGVARLPWSKAQMQLRDRVGFLRAAGEADWPDLGDAVLAEGATTWLAPFLAGKTKVSDIGADDLGSALDALLPWNLKRRLEEEAPTYFEAPTGNRHAIDYETTGAPALHIRVQELFGLTQHPAIANGKLPLTLHLLSPAHRPIQITRDLPGFWKGSWAAVKAEMKGRYPRHPWPDDPASALPTARAKPRGT</sequence>
<dbReference type="Pfam" id="PF00271">
    <property type="entry name" value="Helicase_C"/>
    <property type="match status" value="1"/>
</dbReference>
<dbReference type="InterPro" id="IPR048333">
    <property type="entry name" value="HA2_WH"/>
</dbReference>
<dbReference type="CDD" id="cd18791">
    <property type="entry name" value="SF2_C_RHA"/>
    <property type="match status" value="1"/>
</dbReference>
<evidence type="ECO:0000259" key="7">
    <source>
        <dbReference type="PROSITE" id="PS51194"/>
    </source>
</evidence>
<keyword evidence="4" id="KW-0067">ATP-binding</keyword>
<dbReference type="AlphaFoldDB" id="A0A6I3KH02"/>
<dbReference type="PROSITE" id="PS51192">
    <property type="entry name" value="HELICASE_ATP_BIND_1"/>
    <property type="match status" value="1"/>
</dbReference>
<dbReference type="InterPro" id="IPR027417">
    <property type="entry name" value="P-loop_NTPase"/>
</dbReference>
<dbReference type="InterPro" id="IPR013689">
    <property type="entry name" value="RNA_helicase_ATP-dep_HrpB_C"/>
</dbReference>
<dbReference type="Pfam" id="PF04408">
    <property type="entry name" value="WHD_HA2"/>
    <property type="match status" value="1"/>
</dbReference>
<dbReference type="Gene3D" id="1.20.120.1080">
    <property type="match status" value="1"/>
</dbReference>
<reference evidence="8 9" key="1">
    <citation type="submission" date="2019-11" db="EMBL/GenBank/DDBJ databases">
        <title>Identification of a novel strain.</title>
        <authorList>
            <person name="Xu Q."/>
            <person name="Wang G."/>
        </authorList>
    </citation>
    <scope>NUCLEOTIDE SEQUENCE [LARGE SCALE GENOMIC DNA]</scope>
    <source>
        <strain evidence="9">xq</strain>
    </source>
</reference>
<keyword evidence="1" id="KW-0547">Nucleotide-binding</keyword>
<proteinExistence type="predicted"/>
<feature type="domain" description="Helicase C-terminal" evidence="7">
    <location>
        <begin position="199"/>
        <end position="368"/>
    </location>
</feature>
<dbReference type="GO" id="GO:0005524">
    <property type="term" value="F:ATP binding"/>
    <property type="evidence" value="ECO:0007669"/>
    <property type="project" value="UniProtKB-KW"/>
</dbReference>
<keyword evidence="2" id="KW-0378">Hydrolase</keyword>
<dbReference type="PANTHER" id="PTHR43519:SF1">
    <property type="entry name" value="ATP-DEPENDENT RNA HELICASE HRPB"/>
    <property type="match status" value="1"/>
</dbReference>
<dbReference type="InterPro" id="IPR049614">
    <property type="entry name" value="HrpB_DEXH"/>
</dbReference>
<dbReference type="SMART" id="SM00490">
    <property type="entry name" value="HELICc"/>
    <property type="match status" value="1"/>
</dbReference>
<organism evidence="8 9">
    <name type="scientific">Hyphomicrobium album</name>
    <dbReference type="NCBI Taxonomy" id="2665159"/>
    <lineage>
        <taxon>Bacteria</taxon>
        <taxon>Pseudomonadati</taxon>
        <taxon>Pseudomonadota</taxon>
        <taxon>Alphaproteobacteria</taxon>
        <taxon>Hyphomicrobiales</taxon>
        <taxon>Hyphomicrobiaceae</taxon>
        <taxon>Hyphomicrobium</taxon>
    </lineage>
</organism>
<dbReference type="InterPro" id="IPR010225">
    <property type="entry name" value="HrpB"/>
</dbReference>
<comment type="caution">
    <text evidence="8">The sequence shown here is derived from an EMBL/GenBank/DDBJ whole genome shotgun (WGS) entry which is preliminary data.</text>
</comment>
<evidence type="ECO:0000256" key="5">
    <source>
        <dbReference type="SAM" id="MobiDB-lite"/>
    </source>
</evidence>
<dbReference type="NCBIfam" id="TIGR01970">
    <property type="entry name" value="DEAH_box_HrpB"/>
    <property type="match status" value="1"/>
</dbReference>
<dbReference type="GO" id="GO:0003676">
    <property type="term" value="F:nucleic acid binding"/>
    <property type="evidence" value="ECO:0007669"/>
    <property type="project" value="InterPro"/>
</dbReference>
<dbReference type="RefSeq" id="WP_154738081.1">
    <property type="nucleotide sequence ID" value="NZ_WMBQ01000001.1"/>
</dbReference>
<feature type="domain" description="Helicase ATP-binding" evidence="6">
    <location>
        <begin position="17"/>
        <end position="181"/>
    </location>
</feature>
<name>A0A6I3KH02_9HYPH</name>
<protein>
    <submittedName>
        <fullName evidence="8">ATP-dependent helicase HrpB</fullName>
    </submittedName>
</protein>
<dbReference type="Pfam" id="PF08482">
    <property type="entry name" value="HrpB_C"/>
    <property type="match status" value="1"/>
</dbReference>
<dbReference type="InterPro" id="IPR007502">
    <property type="entry name" value="Helicase-assoc_dom"/>
</dbReference>
<gene>
    <name evidence="8" type="primary">hrpB</name>
    <name evidence="8" type="ORF">GIW81_04280</name>
</gene>
<dbReference type="SMART" id="SM00847">
    <property type="entry name" value="HA2"/>
    <property type="match status" value="1"/>
</dbReference>
<evidence type="ECO:0000256" key="3">
    <source>
        <dbReference type="ARBA" id="ARBA00022806"/>
    </source>
</evidence>
<dbReference type="CDD" id="cd17990">
    <property type="entry name" value="DEXHc_HrpB"/>
    <property type="match status" value="1"/>
</dbReference>
<dbReference type="Gene3D" id="3.40.50.300">
    <property type="entry name" value="P-loop containing nucleotide triphosphate hydrolases"/>
    <property type="match status" value="2"/>
</dbReference>
<dbReference type="PROSITE" id="PS51194">
    <property type="entry name" value="HELICASE_CTER"/>
    <property type="match status" value="1"/>
</dbReference>
<dbReference type="InterPro" id="IPR011545">
    <property type="entry name" value="DEAD/DEAH_box_helicase_dom"/>
</dbReference>
<dbReference type="SUPFAM" id="SSF52540">
    <property type="entry name" value="P-loop containing nucleoside triphosphate hydrolases"/>
    <property type="match status" value="2"/>
</dbReference>
<dbReference type="GO" id="GO:0004386">
    <property type="term" value="F:helicase activity"/>
    <property type="evidence" value="ECO:0007669"/>
    <property type="project" value="UniProtKB-KW"/>
</dbReference>
<dbReference type="EMBL" id="WMBQ01000001">
    <property type="protein sequence ID" value="MTD93549.1"/>
    <property type="molecule type" value="Genomic_DNA"/>
</dbReference>
<dbReference type="FunFam" id="3.40.50.300:FF:002125">
    <property type="entry name" value="ATP-dependent helicase HrpB"/>
    <property type="match status" value="1"/>
</dbReference>
<dbReference type="PANTHER" id="PTHR43519">
    <property type="entry name" value="ATP-DEPENDENT RNA HELICASE HRPB"/>
    <property type="match status" value="1"/>
</dbReference>
<dbReference type="Proteomes" id="UP000440694">
    <property type="component" value="Unassembled WGS sequence"/>
</dbReference>